<feature type="compositionally biased region" description="Low complexity" evidence="1">
    <location>
        <begin position="906"/>
        <end position="925"/>
    </location>
</feature>
<dbReference type="EMBL" id="NWUJ01000016">
    <property type="protein sequence ID" value="PFH31164.1"/>
    <property type="molecule type" value="Genomic_DNA"/>
</dbReference>
<feature type="compositionally biased region" description="Low complexity" evidence="1">
    <location>
        <begin position="960"/>
        <end position="970"/>
    </location>
</feature>
<feature type="compositionally biased region" description="Basic and acidic residues" evidence="1">
    <location>
        <begin position="621"/>
        <end position="630"/>
    </location>
</feature>
<feature type="compositionally biased region" description="Low complexity" evidence="1">
    <location>
        <begin position="520"/>
        <end position="541"/>
    </location>
</feature>
<gene>
    <name evidence="2" type="ORF">BESB_030380</name>
</gene>
<feature type="compositionally biased region" description="Polar residues" evidence="1">
    <location>
        <begin position="777"/>
        <end position="786"/>
    </location>
</feature>
<name>A0A2A9M1P5_BESBE</name>
<feature type="region of interest" description="Disordered" evidence="1">
    <location>
        <begin position="1520"/>
        <end position="1632"/>
    </location>
</feature>
<feature type="region of interest" description="Disordered" evidence="1">
    <location>
        <begin position="1746"/>
        <end position="1765"/>
    </location>
</feature>
<evidence type="ECO:0000256" key="1">
    <source>
        <dbReference type="SAM" id="MobiDB-lite"/>
    </source>
</evidence>
<feature type="region of interest" description="Disordered" evidence="1">
    <location>
        <begin position="460"/>
        <end position="498"/>
    </location>
</feature>
<feature type="region of interest" description="Disordered" evidence="1">
    <location>
        <begin position="520"/>
        <end position="639"/>
    </location>
</feature>
<keyword evidence="3" id="KW-1185">Reference proteome</keyword>
<feature type="compositionally biased region" description="Basic and acidic residues" evidence="1">
    <location>
        <begin position="1609"/>
        <end position="1621"/>
    </location>
</feature>
<feature type="compositionally biased region" description="Low complexity" evidence="1">
    <location>
        <begin position="1746"/>
        <end position="1760"/>
    </location>
</feature>
<feature type="compositionally biased region" description="Basic and acidic residues" evidence="1">
    <location>
        <begin position="584"/>
        <end position="593"/>
    </location>
</feature>
<feature type="compositionally biased region" description="Basic and acidic residues" evidence="1">
    <location>
        <begin position="198"/>
        <end position="229"/>
    </location>
</feature>
<feature type="region of interest" description="Disordered" evidence="1">
    <location>
        <begin position="765"/>
        <end position="861"/>
    </location>
</feature>
<feature type="compositionally biased region" description="Gly residues" evidence="1">
    <location>
        <begin position="1532"/>
        <end position="1541"/>
    </location>
</feature>
<organism evidence="2 3">
    <name type="scientific">Besnoitia besnoiti</name>
    <name type="common">Apicomplexan protozoan</name>
    <dbReference type="NCBI Taxonomy" id="94643"/>
    <lineage>
        <taxon>Eukaryota</taxon>
        <taxon>Sar</taxon>
        <taxon>Alveolata</taxon>
        <taxon>Apicomplexa</taxon>
        <taxon>Conoidasida</taxon>
        <taxon>Coccidia</taxon>
        <taxon>Eucoccidiorida</taxon>
        <taxon>Eimeriorina</taxon>
        <taxon>Sarcocystidae</taxon>
        <taxon>Besnoitia</taxon>
    </lineage>
</organism>
<feature type="region of interest" description="Disordered" evidence="1">
    <location>
        <begin position="876"/>
        <end position="925"/>
    </location>
</feature>
<feature type="region of interest" description="Disordered" evidence="1">
    <location>
        <begin position="956"/>
        <end position="985"/>
    </location>
</feature>
<evidence type="ECO:0000313" key="2">
    <source>
        <dbReference type="EMBL" id="PFH31164.1"/>
    </source>
</evidence>
<dbReference type="KEGG" id="bbes:BESB_030380"/>
<comment type="caution">
    <text evidence="2">The sequence shown here is derived from an EMBL/GenBank/DDBJ whole genome shotgun (WGS) entry which is preliminary data.</text>
</comment>
<feature type="region of interest" description="Disordered" evidence="1">
    <location>
        <begin position="1678"/>
        <end position="1712"/>
    </location>
</feature>
<dbReference type="Proteomes" id="UP000224006">
    <property type="component" value="Chromosome XIII"/>
</dbReference>
<feature type="compositionally biased region" description="Basic and acidic residues" evidence="1">
    <location>
        <begin position="1542"/>
        <end position="1559"/>
    </location>
</feature>
<evidence type="ECO:0000313" key="3">
    <source>
        <dbReference type="Proteomes" id="UP000224006"/>
    </source>
</evidence>
<feature type="compositionally biased region" description="Basic and acidic residues" evidence="1">
    <location>
        <begin position="69"/>
        <end position="80"/>
    </location>
</feature>
<protein>
    <recommendedName>
        <fullName evidence="4">AP2 domain transcription factor AP2III-1</fullName>
    </recommendedName>
</protein>
<feature type="region of interest" description="Disordered" evidence="1">
    <location>
        <begin position="1"/>
        <end position="314"/>
    </location>
</feature>
<feature type="compositionally biased region" description="Basic and acidic residues" evidence="1">
    <location>
        <begin position="240"/>
        <end position="256"/>
    </location>
</feature>
<feature type="compositionally biased region" description="Basic and acidic residues" evidence="1">
    <location>
        <begin position="1569"/>
        <end position="1583"/>
    </location>
</feature>
<accession>A0A2A9M1P5</accession>
<feature type="compositionally biased region" description="Basic residues" evidence="1">
    <location>
        <begin position="113"/>
        <end position="130"/>
    </location>
</feature>
<feature type="compositionally biased region" description="Basic and acidic residues" evidence="1">
    <location>
        <begin position="809"/>
        <end position="818"/>
    </location>
</feature>
<dbReference type="OrthoDB" id="348620at2759"/>
<evidence type="ECO:0008006" key="4">
    <source>
        <dbReference type="Google" id="ProtNLM"/>
    </source>
</evidence>
<sequence>MRRQAAAREPQRAEANESADPPGDDGSQVRDPRQSQAAQTRRAWPHNEAETACKPRVAGQPTNGGAAADCERAWAAESEKPTLSAHPLPSTEAPHRQDERPLGNACAQEGRGRARKPAKHKRGMRRKRRTVGGETEKLCQLGSRARKPRKCRAAPPPPAATGSSRPRSRGCSAAKRRATSPGALDDEALATVIVSAAARDRLRGDERPRAEGDEARRASARGTFDRVDGGEAAAIPLSEQARDAEAAHRPVSHEASRPSTEFPGDTRRLPGCLGTPPCEGSELNPQRANEDFPPPDTPERIERCSPPVTSSLSPNRPLAAPALLSPAVSAPPALPACEPLLAHASAPRQPPPGPAPVESLVSSSSAWSPEQCSATTGAAEAVAAAAREGPHLIPLRLLRLLLDKGTQAPPKAAVSSASPRLRSRPSVPATVAACAWAAGAAGPPGRAAGKVAVGTEMQLGDDASTSRLSGNEDALEGLRGSAEPPEEAHCRTGWPSSVPLSLKPSQGLSALFPAASGAHAPSARSSAVSPSQAAGPSAAPSCLSGPLGGAAAVDTNPAPPGRDWQRRAAPPAAPGGSGAEPADADIREDERSNSRRGSGVRAPTPGTDAEKHAPATRKRKSTDNCPERPHGRQSRLILGSLRTSEGCKLPAADVQRGADTRAEAWVAGCAGGAPESARSVENARLGSGMSAGLVGAGVRTLPLSPASSLPRSRAQAHATALPQDLKAGGGLLGEASLQADAREPEFEKAGSVTSWHVHTMAGERVGERSGDGARGWSPTSGPQHVQSARRRRLRPPSGAAEPGGAGEGGDGRELREDLTGGAETPSDGPLVTRPEAPQSRPESSVFEAAASGRGPTDSGLPCVEAIRPLAVVERGTLPAGPSRLPRHAQGSEQLKPEGKGAEQSPSLSANGAGVAVSSASRPSSHAEGNAWAASEAYTAVSIREFFKKHYKGPSLPPHPSSALAFGTSSESEGEEGLAARRKKKERRVNAGAADALWQPHFHPHNQEFRVRYRYKGSMRLKTVSCARFGREGAKRLTAAFVDRWRLTGRCIAAKTHRSRLALVDLPQDTHLLPGYDKKRGGSLAASAIFSSACPSLSPFAISAIGPFTRPPSLSAPSFPCLASPPATPALGVGAASPLFFASPPGLAASLPLAARLPVPPAGPASAARLPFSEEAKASSPAFPAGAKPRLCLHGQGEAGAAHAEGADSEELLLNPTISANLAHKLEEALLASRSFPGDPAASPPLVGGIEARGASAPDGLAVRGPAASPLAAVLGAGRLDLALHRCSPPVAPSPAAVESSAQVLSSPSVAPASSSAPVLPAPARTIDKAMGRTPSTSRVEGFVSLAPRASPSSPAFASPSPSPAASVSPLWAAASAASAGPRPSSGAHGVPFAPAWQLPQQACADPRSSLLPLSAAWSAGLSLSPPAAPGNRALAPFATSLASLLTPLLSASARLAAMRSPALSERTELAQHVRGQLGCHSEWSGGSHGSDIRPAQPRDARGFGERLSFAEGLDWMGASVRSGRTDESPGRGRQGPTGAGSGEREEFVVCKTGEPKSREVVCSSPGDPWRARDRETEEAERSRLQGKMILPPQRSASADRNRFMWHQTPPERPRGGERGKPDNVPSAASPAGETQWLADEAATLANEALPRRLLSQNVSAAEASNLTENLGRANLRGEMAAPPVSSGSPFEASSERLKHAEPPRVRAGTGAPQTDTVPCLLCGSESYGVERVRYENISVPAFPSLAASPSPLPKPDTSQPPSTPLPLPSDCVCGGVGARGFAVEPPAERETNLPLRVAGEFSSCRRSQERERQVSPHHGVRVVWQGVAPCSSSPVCLPVLPSRAGLGPASGSPVPAAAHRPLPAASDSQLALFPPLAIPQEGNLRAPVFGSVPFASRCEESAGQGSASLKPFARPLHEVYPSHAGRNAGVLLGLRGGSLRGGGGPLVSLSPGVGTLSRLAAE</sequence>
<dbReference type="RefSeq" id="XP_029215173.1">
    <property type="nucleotide sequence ID" value="XM_029361706.1"/>
</dbReference>
<dbReference type="GeneID" id="40308090"/>
<proteinExistence type="predicted"/>
<feature type="compositionally biased region" description="Basic and acidic residues" evidence="1">
    <location>
        <begin position="1693"/>
        <end position="1704"/>
    </location>
</feature>
<dbReference type="VEuPathDB" id="ToxoDB:BESB_030380"/>
<reference evidence="2 3" key="1">
    <citation type="submission" date="2017-09" db="EMBL/GenBank/DDBJ databases">
        <title>Genome sequencing of Besnoitia besnoiti strain Bb-Ger1.</title>
        <authorList>
            <person name="Schares G."/>
            <person name="Venepally P."/>
            <person name="Lorenzi H.A."/>
        </authorList>
    </citation>
    <scope>NUCLEOTIDE SEQUENCE [LARGE SCALE GENOMIC DNA]</scope>
    <source>
        <strain evidence="2 3">Bb-Ger1</strain>
    </source>
</reference>